<sequence>MKTSDYESKRHSSKMNMPTDANAERREGNFKRLLWMAIVSYILMFFLM</sequence>
<evidence type="ECO:0000256" key="2">
    <source>
        <dbReference type="SAM" id="Phobius"/>
    </source>
</evidence>
<reference evidence="3" key="2">
    <citation type="journal article" date="2015" name="Genome Biol. Evol.">
        <title>Complete Genome Sequence and Transcriptomic Analysis of the Novel Pathogen Elizabethkingia anophelis in Response to Oxidative Stress.</title>
        <authorList>
            <person name="Li Y."/>
            <person name="Liu Y."/>
            <person name="Chew S.C."/>
            <person name="Tay M."/>
            <person name="Salido M.M."/>
            <person name="Teo J."/>
            <person name="Lauro F.M."/>
            <person name="Givskov M."/>
            <person name="Yang L."/>
        </authorList>
    </citation>
    <scope>NUCLEOTIDE SEQUENCE</scope>
    <source>
        <strain evidence="3">NUHP1</strain>
    </source>
</reference>
<dbReference type="Proteomes" id="UP000028933">
    <property type="component" value="Chromosome"/>
</dbReference>
<dbReference type="STRING" id="1338011.BD94_1526"/>
<evidence type="ECO:0000313" key="4">
    <source>
        <dbReference type="Proteomes" id="UP000028933"/>
    </source>
</evidence>
<protein>
    <submittedName>
        <fullName evidence="3">Uncharacterized protein</fullName>
    </submittedName>
</protein>
<evidence type="ECO:0000313" key="3">
    <source>
        <dbReference type="EMBL" id="AIL45301.1"/>
    </source>
</evidence>
<reference evidence="3" key="1">
    <citation type="journal article" date="2013" name="Lancet">
        <title>First case of E anophelis outbreak in an intensive-care unit.</title>
        <authorList>
            <person name="Teo J."/>
            <person name="Tan S.Y."/>
            <person name="Tay M."/>
            <person name="Ding Y."/>
            <person name="Kjelleberg S."/>
            <person name="Givskov M."/>
            <person name="Lin R.T."/>
            <person name="Yang L."/>
        </authorList>
    </citation>
    <scope>NUCLEOTIDE SEQUENCE [LARGE SCALE GENOMIC DNA]</scope>
    <source>
        <strain evidence="3">NUHP1</strain>
    </source>
</reference>
<name>A0A077ECM1_9FLAO</name>
<dbReference type="RefSeq" id="WP_236617491.1">
    <property type="nucleotide sequence ID" value="NZ_CP007547.1"/>
</dbReference>
<keyword evidence="2" id="KW-1133">Transmembrane helix</keyword>
<dbReference type="EMBL" id="CP007547">
    <property type="protein sequence ID" value="AIL45301.1"/>
    <property type="molecule type" value="Genomic_DNA"/>
</dbReference>
<accession>A0A077ECM1</accession>
<evidence type="ECO:0000256" key="1">
    <source>
        <dbReference type="SAM" id="MobiDB-lite"/>
    </source>
</evidence>
<keyword evidence="2" id="KW-0812">Transmembrane</keyword>
<feature type="transmembrane region" description="Helical" evidence="2">
    <location>
        <begin position="30"/>
        <end position="47"/>
    </location>
</feature>
<feature type="compositionally biased region" description="Basic and acidic residues" evidence="1">
    <location>
        <begin position="1"/>
        <end position="10"/>
    </location>
</feature>
<gene>
    <name evidence="3" type="ORF">BD94_1526</name>
</gene>
<keyword evidence="2" id="KW-0472">Membrane</keyword>
<feature type="region of interest" description="Disordered" evidence="1">
    <location>
        <begin position="1"/>
        <end position="22"/>
    </location>
</feature>
<dbReference type="AlphaFoldDB" id="A0A077ECM1"/>
<dbReference type="KEGG" id="eao:BD94_1526"/>
<proteinExistence type="predicted"/>
<organism evidence="3 4">
    <name type="scientific">Elizabethkingia anophelis NUHP1</name>
    <dbReference type="NCBI Taxonomy" id="1338011"/>
    <lineage>
        <taxon>Bacteria</taxon>
        <taxon>Pseudomonadati</taxon>
        <taxon>Bacteroidota</taxon>
        <taxon>Flavobacteriia</taxon>
        <taxon>Flavobacteriales</taxon>
        <taxon>Weeksellaceae</taxon>
        <taxon>Elizabethkingia</taxon>
    </lineage>
</organism>
<dbReference type="HOGENOM" id="CLU_3152302_0_0_10"/>